<evidence type="ECO:0000256" key="4">
    <source>
        <dbReference type="ARBA" id="ARBA00011901"/>
    </source>
</evidence>
<comment type="subcellular location">
    <subcellularLocation>
        <location evidence="2">Periplasm</location>
    </subcellularLocation>
</comment>
<sequence>MKKIIAKIIIKYLVPLVLVGSALNATADVDGVRVWQSPAHTRLVFDLSEPHQHKIFTLDKPYRVVIDLAGNAQFKPDASKVDLDSTLVTSLRTGRQKNHDLRIVFQLRDDVSPKSSILPPNKIYPHHRLVVDLIEKNATRIEPIKTVKTVADKVVHNKRDIIVAIDAGHGGEDPGAVGYRRTKEKTVVLKIAKKLANLLEKEPGYKPYLTRTGDYYIPLRDRTRKARDANADLFISIHADAFRNSQAHGSSVFVLSERGASSEEARYLAEKENEADLVGGVSLGDKDDHVAMTLLDLSMTATRGSSLSVGTSILKRMDKISRLHKKEVGEAAFMVLKAPDIPALLIETGFISNPGEAKKLATSSYQNKMAREIFNGLTEYFNEEPPEGSYIAWKKRGGNTSIARSNVMRSYTIRRGDTLSHIAKKHKVSITDIRRLNGIKNNRIQVGQEITLPAS</sequence>
<evidence type="ECO:0000256" key="3">
    <source>
        <dbReference type="ARBA" id="ARBA00010860"/>
    </source>
</evidence>
<dbReference type="InterPro" id="IPR021731">
    <property type="entry name" value="AMIN_dom"/>
</dbReference>
<keyword evidence="13" id="KW-1185">Reference proteome</keyword>
<evidence type="ECO:0000256" key="2">
    <source>
        <dbReference type="ARBA" id="ARBA00004418"/>
    </source>
</evidence>
<dbReference type="Pfam" id="PF11741">
    <property type="entry name" value="AMIN"/>
    <property type="match status" value="1"/>
</dbReference>
<dbReference type="SMART" id="SM00646">
    <property type="entry name" value="Ami_3"/>
    <property type="match status" value="1"/>
</dbReference>
<dbReference type="KEGG" id="oai:OLEAN_C35760"/>
<dbReference type="CDD" id="cd00118">
    <property type="entry name" value="LysM"/>
    <property type="match status" value="1"/>
</dbReference>
<feature type="signal peptide" evidence="10">
    <location>
        <begin position="1"/>
        <end position="27"/>
    </location>
</feature>
<dbReference type="GO" id="GO:0008745">
    <property type="term" value="F:N-acetylmuramoyl-L-alanine amidase activity"/>
    <property type="evidence" value="ECO:0007669"/>
    <property type="project" value="UniProtKB-EC"/>
</dbReference>
<dbReference type="GO" id="GO:0071555">
    <property type="term" value="P:cell wall organization"/>
    <property type="evidence" value="ECO:0007669"/>
    <property type="project" value="UniProtKB-KW"/>
</dbReference>
<evidence type="ECO:0000256" key="5">
    <source>
        <dbReference type="ARBA" id="ARBA00022729"/>
    </source>
</evidence>
<evidence type="ECO:0000256" key="7">
    <source>
        <dbReference type="ARBA" id="ARBA00022801"/>
    </source>
</evidence>
<keyword evidence="5 10" id="KW-0732">Signal</keyword>
<dbReference type="HOGENOM" id="CLU_014322_2_3_6"/>
<dbReference type="EMBL" id="FO203512">
    <property type="protein sequence ID" value="CCK77752.1"/>
    <property type="molecule type" value="Genomic_DNA"/>
</dbReference>
<dbReference type="GO" id="GO:0030288">
    <property type="term" value="C:outer membrane-bounded periplasmic space"/>
    <property type="evidence" value="ECO:0007669"/>
    <property type="project" value="TreeGrafter"/>
</dbReference>
<dbReference type="Pfam" id="PF01476">
    <property type="entry name" value="LysM"/>
    <property type="match status" value="1"/>
</dbReference>
<dbReference type="InterPro" id="IPR036779">
    <property type="entry name" value="LysM_dom_sf"/>
</dbReference>
<proteinExistence type="inferred from homology"/>
<evidence type="ECO:0000256" key="1">
    <source>
        <dbReference type="ARBA" id="ARBA00001561"/>
    </source>
</evidence>
<evidence type="ECO:0000256" key="10">
    <source>
        <dbReference type="SAM" id="SignalP"/>
    </source>
</evidence>
<protein>
    <recommendedName>
        <fullName evidence="9">N-acetylmuramoyl-L-alanine amidase AmiC</fullName>
        <ecNumber evidence="4">3.5.1.28</ecNumber>
    </recommendedName>
</protein>
<dbReference type="GO" id="GO:0009253">
    <property type="term" value="P:peptidoglycan catabolic process"/>
    <property type="evidence" value="ECO:0007669"/>
    <property type="project" value="InterPro"/>
</dbReference>
<comment type="similarity">
    <text evidence="3">Belongs to the N-acetylmuramoyl-L-alanine amidase 3 family.</text>
</comment>
<dbReference type="SUPFAM" id="SSF54106">
    <property type="entry name" value="LysM domain"/>
    <property type="match status" value="1"/>
</dbReference>
<dbReference type="FunFam" id="3.40.630.40:FF:000001">
    <property type="entry name" value="N-acetylmuramoyl-L-alanine amidase"/>
    <property type="match status" value="1"/>
</dbReference>
<accession>R4YRN4</accession>
<feature type="chain" id="PRO_5004374329" description="N-acetylmuramoyl-L-alanine amidase AmiC" evidence="10">
    <location>
        <begin position="28"/>
        <end position="455"/>
    </location>
</feature>
<dbReference type="SMART" id="SM00257">
    <property type="entry name" value="LysM"/>
    <property type="match status" value="1"/>
</dbReference>
<dbReference type="OrthoDB" id="9806267at2"/>
<dbReference type="PANTHER" id="PTHR30404">
    <property type="entry name" value="N-ACETYLMURAMOYL-L-ALANINE AMIDASE"/>
    <property type="match status" value="1"/>
</dbReference>
<dbReference type="Pfam" id="PF01520">
    <property type="entry name" value="Amidase_3"/>
    <property type="match status" value="1"/>
</dbReference>
<keyword evidence="6" id="KW-0574">Periplasm</keyword>
<dbReference type="Gene3D" id="3.10.350.10">
    <property type="entry name" value="LysM domain"/>
    <property type="match status" value="1"/>
</dbReference>
<dbReference type="PANTHER" id="PTHR30404:SF0">
    <property type="entry name" value="N-ACETYLMURAMOYL-L-ALANINE AMIDASE AMIC"/>
    <property type="match status" value="1"/>
</dbReference>
<dbReference type="SUPFAM" id="SSF53187">
    <property type="entry name" value="Zn-dependent exopeptidases"/>
    <property type="match status" value="1"/>
</dbReference>
<reference evidence="12 13" key="1">
    <citation type="journal article" date="2013" name="Nat. Commun.">
        <title>Genome sequence and functional genomic analysis of the oil-degrading bacterium Oleispira antarctica.</title>
        <authorList>
            <person name="Kube M."/>
            <person name="Chernikova T.N."/>
            <person name="Al-Ramahi Y."/>
            <person name="Beloqui A."/>
            <person name="Lopez-Cortez N."/>
            <person name="Guazzaroni M.E."/>
            <person name="Heipieper H.J."/>
            <person name="Klages S."/>
            <person name="Kotsyurbenko O.R."/>
            <person name="Langer I."/>
            <person name="Nechitaylo T.Y."/>
            <person name="Lunsdorf H."/>
            <person name="Fernandez M."/>
            <person name="Juarez S."/>
            <person name="Ciordia S."/>
            <person name="Singer A."/>
            <person name="Kagan O."/>
            <person name="Egorova O."/>
            <person name="Petit P.A."/>
            <person name="Stogios P."/>
            <person name="Kim Y."/>
            <person name="Tchigvintsev A."/>
            <person name="Flick R."/>
            <person name="Denaro R."/>
            <person name="Genovese M."/>
            <person name="Albar J.P."/>
            <person name="Reva O.N."/>
            <person name="Martinez-Gomariz M."/>
            <person name="Tran H."/>
            <person name="Ferrer M."/>
            <person name="Savchenko A."/>
            <person name="Yakunin A.F."/>
            <person name="Yakimov M.M."/>
            <person name="Golyshina O.V."/>
            <person name="Reinhardt R."/>
            <person name="Golyshin P.N."/>
        </authorList>
    </citation>
    <scope>NUCLEOTIDE SEQUENCE [LARGE SCALE GENOMIC DNA]</scope>
</reference>
<dbReference type="InterPro" id="IPR018392">
    <property type="entry name" value="LysM"/>
</dbReference>
<dbReference type="STRING" id="698738.OLEAN_C35760"/>
<keyword evidence="8" id="KW-0961">Cell wall biogenesis/degradation</keyword>
<name>R4YRN4_OLEAN</name>
<dbReference type="EC" id="3.5.1.28" evidence="4"/>
<evidence type="ECO:0000256" key="9">
    <source>
        <dbReference type="ARBA" id="ARBA00074581"/>
    </source>
</evidence>
<dbReference type="Proteomes" id="UP000032749">
    <property type="component" value="Chromosome"/>
</dbReference>
<gene>
    <name evidence="12" type="ORF">OLEAN_C35760</name>
</gene>
<keyword evidence="7 12" id="KW-0378">Hydrolase</keyword>
<dbReference type="PATRIC" id="fig|698738.3.peg.3723"/>
<feature type="domain" description="LysM" evidence="11">
    <location>
        <begin position="409"/>
        <end position="452"/>
    </location>
</feature>
<comment type="catalytic activity">
    <reaction evidence="1">
        <text>Hydrolyzes the link between N-acetylmuramoyl residues and L-amino acid residues in certain cell-wall glycopeptides.</text>
        <dbReference type="EC" id="3.5.1.28"/>
    </reaction>
</comment>
<dbReference type="Gene3D" id="2.60.40.3500">
    <property type="match status" value="1"/>
</dbReference>
<dbReference type="InterPro" id="IPR050695">
    <property type="entry name" value="N-acetylmuramoyl_amidase_3"/>
</dbReference>
<evidence type="ECO:0000313" key="13">
    <source>
        <dbReference type="Proteomes" id="UP000032749"/>
    </source>
</evidence>
<dbReference type="InterPro" id="IPR002508">
    <property type="entry name" value="MurNAc-LAA_cat"/>
</dbReference>
<evidence type="ECO:0000256" key="8">
    <source>
        <dbReference type="ARBA" id="ARBA00023316"/>
    </source>
</evidence>
<dbReference type="Gene3D" id="3.40.630.40">
    <property type="entry name" value="Zn-dependent exopeptidases"/>
    <property type="match status" value="1"/>
</dbReference>
<dbReference type="PROSITE" id="PS51782">
    <property type="entry name" value="LYSM"/>
    <property type="match status" value="1"/>
</dbReference>
<dbReference type="CDD" id="cd02696">
    <property type="entry name" value="MurNAc-LAA"/>
    <property type="match status" value="1"/>
</dbReference>
<dbReference type="AlphaFoldDB" id="R4YRN4"/>
<organism evidence="12 13">
    <name type="scientific">Oleispira antarctica RB-8</name>
    <dbReference type="NCBI Taxonomy" id="698738"/>
    <lineage>
        <taxon>Bacteria</taxon>
        <taxon>Pseudomonadati</taxon>
        <taxon>Pseudomonadota</taxon>
        <taxon>Gammaproteobacteria</taxon>
        <taxon>Oceanospirillales</taxon>
        <taxon>Oceanospirillaceae</taxon>
        <taxon>Oleispira</taxon>
    </lineage>
</organism>
<evidence type="ECO:0000313" key="12">
    <source>
        <dbReference type="EMBL" id="CCK77752.1"/>
    </source>
</evidence>
<evidence type="ECO:0000259" key="11">
    <source>
        <dbReference type="PROSITE" id="PS51782"/>
    </source>
</evidence>
<evidence type="ECO:0000256" key="6">
    <source>
        <dbReference type="ARBA" id="ARBA00022764"/>
    </source>
</evidence>